<evidence type="ECO:0000256" key="1">
    <source>
        <dbReference type="ARBA" id="ARBA00022741"/>
    </source>
</evidence>
<keyword evidence="8" id="KW-1185">Reference proteome</keyword>
<evidence type="ECO:0000256" key="2">
    <source>
        <dbReference type="ARBA" id="ARBA00022801"/>
    </source>
</evidence>
<evidence type="ECO:0000313" key="8">
    <source>
        <dbReference type="Proteomes" id="UP000478417"/>
    </source>
</evidence>
<keyword evidence="1" id="KW-0547">Nucleotide-binding</keyword>
<feature type="domain" description="Helicase ATP-binding" evidence="5">
    <location>
        <begin position="15"/>
        <end position="179"/>
    </location>
</feature>
<dbReference type="Pfam" id="PF00271">
    <property type="entry name" value="Helicase_C"/>
    <property type="match status" value="1"/>
</dbReference>
<dbReference type="SUPFAM" id="SSF52540">
    <property type="entry name" value="P-loop containing nucleoside triphosphate hydrolases"/>
    <property type="match status" value="1"/>
</dbReference>
<evidence type="ECO:0000259" key="5">
    <source>
        <dbReference type="PROSITE" id="PS51192"/>
    </source>
</evidence>
<dbReference type="Pfam" id="PF08482">
    <property type="entry name" value="HrpB_C"/>
    <property type="match status" value="1"/>
</dbReference>
<dbReference type="InterPro" id="IPR027417">
    <property type="entry name" value="P-loop_NTPase"/>
</dbReference>
<keyword evidence="4" id="KW-0067">ATP-binding</keyword>
<dbReference type="GO" id="GO:0005524">
    <property type="term" value="F:ATP binding"/>
    <property type="evidence" value="ECO:0007669"/>
    <property type="project" value="UniProtKB-KW"/>
</dbReference>
<dbReference type="InterPro" id="IPR010225">
    <property type="entry name" value="HrpB"/>
</dbReference>
<dbReference type="RefSeq" id="WP_163963831.1">
    <property type="nucleotide sequence ID" value="NZ_JAAGNX010000002.1"/>
</dbReference>
<dbReference type="SMART" id="SM00490">
    <property type="entry name" value="HELICc"/>
    <property type="match status" value="1"/>
</dbReference>
<protein>
    <submittedName>
        <fullName evidence="7">ATP-dependent helicase HrpB</fullName>
    </submittedName>
</protein>
<reference evidence="7 8" key="1">
    <citation type="submission" date="2020-02" db="EMBL/GenBank/DDBJ databases">
        <title>Albibacoteraceae fam. nov., the first described family within the subdivision 4 Verrucomicrobia.</title>
        <authorList>
            <person name="Xi F."/>
        </authorList>
    </citation>
    <scope>NUCLEOTIDE SEQUENCE [LARGE SCALE GENOMIC DNA]</scope>
    <source>
        <strain evidence="7 8">CK1056</strain>
    </source>
</reference>
<dbReference type="Proteomes" id="UP000478417">
    <property type="component" value="Unassembled WGS sequence"/>
</dbReference>
<keyword evidence="3 7" id="KW-0347">Helicase</keyword>
<dbReference type="GO" id="GO:0003676">
    <property type="term" value="F:nucleic acid binding"/>
    <property type="evidence" value="ECO:0007669"/>
    <property type="project" value="InterPro"/>
</dbReference>
<dbReference type="Pfam" id="PF00270">
    <property type="entry name" value="DEAD"/>
    <property type="match status" value="1"/>
</dbReference>
<evidence type="ECO:0000256" key="3">
    <source>
        <dbReference type="ARBA" id="ARBA00022806"/>
    </source>
</evidence>
<dbReference type="InterPro" id="IPR011545">
    <property type="entry name" value="DEAD/DEAH_box_helicase_dom"/>
</dbReference>
<name>A0A6B2M1Z7_9BACT</name>
<organism evidence="7 8">
    <name type="scientific">Oceanipulchritudo coccoides</name>
    <dbReference type="NCBI Taxonomy" id="2706888"/>
    <lineage>
        <taxon>Bacteria</taxon>
        <taxon>Pseudomonadati</taxon>
        <taxon>Verrucomicrobiota</taxon>
        <taxon>Opitutia</taxon>
        <taxon>Puniceicoccales</taxon>
        <taxon>Oceanipulchritudinaceae</taxon>
        <taxon>Oceanipulchritudo</taxon>
    </lineage>
</organism>
<dbReference type="InterPro" id="IPR014001">
    <property type="entry name" value="Helicase_ATP-bd"/>
</dbReference>
<proteinExistence type="predicted"/>
<dbReference type="CDD" id="cd18791">
    <property type="entry name" value="SF2_C_RHA"/>
    <property type="match status" value="1"/>
</dbReference>
<keyword evidence="2" id="KW-0378">Hydrolase</keyword>
<dbReference type="GO" id="GO:0004386">
    <property type="term" value="F:helicase activity"/>
    <property type="evidence" value="ECO:0007669"/>
    <property type="project" value="UniProtKB-KW"/>
</dbReference>
<dbReference type="PROSITE" id="PS51192">
    <property type="entry name" value="HELICASE_ATP_BIND_1"/>
    <property type="match status" value="1"/>
</dbReference>
<dbReference type="PROSITE" id="PS51194">
    <property type="entry name" value="HELICASE_CTER"/>
    <property type="match status" value="1"/>
</dbReference>
<evidence type="ECO:0000256" key="4">
    <source>
        <dbReference type="ARBA" id="ARBA00022840"/>
    </source>
</evidence>
<dbReference type="PIRSF" id="PIRSF005496">
    <property type="entry name" value="ATP_hel_hrpB"/>
    <property type="match status" value="1"/>
</dbReference>
<dbReference type="InterPro" id="IPR001650">
    <property type="entry name" value="Helicase_C-like"/>
</dbReference>
<dbReference type="InterPro" id="IPR007502">
    <property type="entry name" value="Helicase-assoc_dom"/>
</dbReference>
<dbReference type="GO" id="GO:0016787">
    <property type="term" value="F:hydrolase activity"/>
    <property type="evidence" value="ECO:0007669"/>
    <property type="project" value="UniProtKB-KW"/>
</dbReference>
<dbReference type="PANTHER" id="PTHR43519">
    <property type="entry name" value="ATP-DEPENDENT RNA HELICASE HRPB"/>
    <property type="match status" value="1"/>
</dbReference>
<dbReference type="EMBL" id="JAAGNX010000002">
    <property type="protein sequence ID" value="NDV62164.1"/>
    <property type="molecule type" value="Genomic_DNA"/>
</dbReference>
<sequence>MPIALPIDDLLPDLHAAWSKSPNFILRAPTGSGKSTRVPRFLMEWKDFPEDKTIIILQPRRMAARLLARRVASELDQPVGQVAGYQIRFESRRSPSTRLLYVTEGLLLRMLAGGDDLKGVGAILFDEFHERHLEGDVGLGLALARQKAGWGGRIGIFSATLEVAGLKSYLPEAEVLESEGRQYPVEVNYLGAAGTDRVWDQAAEGFRRAVEAGAEGDILVFMPGKYEIMRTVEAIQASRAARGWEVYPLHGELDATSQDKAIGTGSVPRVIVSTNIAETSLTLPGIRTVIDCGLARIPDFDARRGVNTLLTEKISRASADQRAGRAGRVAPGHCFRLWSRKDHEHRSAFTPPEIQRLDLTEIRLQLLSLGQADSFPWLEPPPQLAWEHAGELLTDLGASRDGKITALGRTLARFPLHPRFSRILVAGQEAGCEDLLIAAIALSEGRQLILPINDKRKAAEREAWWAAAEGVSDLLQGVLVWQQAMKAGGSMAWCREWGVHGQTLRQASRVFEQLKRLTCNRESGGGGTVQDFAKCLLTGYVDHLAKRLDRGTLRCELVHGRRGEIRRGSLIGGAGLFVSAEVEEREFRGEATLFLGGNTVIERSWLDELYPGEVIQEGVERMDQARRRVERVERTVFRGLLLEERENGEPDPAGAAQVLAEHIVSEGWILKKWDNEAETWIRRLNVLARACPELEIKPIEQADRLLLIEQICEGSTAYKEVKDRAVLPVLQSWLPDAMLPLVDEWAPPRFPLPGGSRVKLRYEEDGTVVLPARIQQLYDVPGKSLVICQGKQPLRLEILAPNGRPVQITDDLDGFWTGQYPQIRKDLFGRYPKHEWR</sequence>
<evidence type="ECO:0000259" key="6">
    <source>
        <dbReference type="PROSITE" id="PS51194"/>
    </source>
</evidence>
<dbReference type="InterPro" id="IPR013689">
    <property type="entry name" value="RNA_helicase_ATP-dep_HrpB_C"/>
</dbReference>
<dbReference type="PANTHER" id="PTHR43519:SF1">
    <property type="entry name" value="ATP-DEPENDENT RNA HELICASE HRPB"/>
    <property type="match status" value="1"/>
</dbReference>
<gene>
    <name evidence="7" type="primary">hrpB</name>
    <name evidence="7" type="ORF">G0Q06_06870</name>
</gene>
<dbReference type="SMART" id="SM00847">
    <property type="entry name" value="HA2"/>
    <property type="match status" value="1"/>
</dbReference>
<dbReference type="Gene3D" id="1.20.120.1080">
    <property type="match status" value="1"/>
</dbReference>
<accession>A0A6B2M1Z7</accession>
<dbReference type="SMART" id="SM00487">
    <property type="entry name" value="DEXDc"/>
    <property type="match status" value="1"/>
</dbReference>
<dbReference type="Gene3D" id="3.40.50.300">
    <property type="entry name" value="P-loop containing nucleotide triphosphate hydrolases"/>
    <property type="match status" value="2"/>
</dbReference>
<dbReference type="AlphaFoldDB" id="A0A6B2M1Z7"/>
<comment type="caution">
    <text evidence="7">The sequence shown here is derived from an EMBL/GenBank/DDBJ whole genome shotgun (WGS) entry which is preliminary data.</text>
</comment>
<evidence type="ECO:0000313" key="7">
    <source>
        <dbReference type="EMBL" id="NDV62164.1"/>
    </source>
</evidence>
<feature type="domain" description="Helicase C-terminal" evidence="6">
    <location>
        <begin position="205"/>
        <end position="370"/>
    </location>
</feature>
<dbReference type="NCBIfam" id="TIGR01970">
    <property type="entry name" value="DEAH_box_HrpB"/>
    <property type="match status" value="1"/>
</dbReference>